<feature type="region of interest" description="Disordered" evidence="6">
    <location>
        <begin position="415"/>
        <end position="439"/>
    </location>
</feature>
<evidence type="ECO:0000259" key="9">
    <source>
        <dbReference type="Pfam" id="PF00082"/>
    </source>
</evidence>
<dbReference type="PROSITE" id="PS00136">
    <property type="entry name" value="SUBTILASE_ASP"/>
    <property type="match status" value="1"/>
</dbReference>
<feature type="active site" description="Charge relay system" evidence="5">
    <location>
        <position position="255"/>
    </location>
</feature>
<keyword evidence="8" id="KW-0732">Signal</keyword>
<dbReference type="InterPro" id="IPR006311">
    <property type="entry name" value="TAT_signal"/>
</dbReference>
<feature type="domain" description="Peptidase S8/S53" evidence="9">
    <location>
        <begin position="58"/>
        <end position="304"/>
    </location>
</feature>
<dbReference type="PROSITE" id="PS51318">
    <property type="entry name" value="TAT"/>
    <property type="match status" value="1"/>
</dbReference>
<dbReference type="PROSITE" id="PS51892">
    <property type="entry name" value="SUBTILASE"/>
    <property type="match status" value="1"/>
</dbReference>
<dbReference type="RefSeq" id="WP_235052827.1">
    <property type="nucleotide sequence ID" value="NZ_JAKFHA010000007.1"/>
</dbReference>
<dbReference type="Proteomes" id="UP001165378">
    <property type="component" value="Unassembled WGS sequence"/>
</dbReference>
<keyword evidence="3 5" id="KW-0378">Hydrolase</keyword>
<proteinExistence type="inferred from homology"/>
<feature type="signal peptide" evidence="8">
    <location>
        <begin position="1"/>
        <end position="28"/>
    </location>
</feature>
<evidence type="ECO:0000256" key="8">
    <source>
        <dbReference type="SAM" id="SignalP"/>
    </source>
</evidence>
<dbReference type="Gene3D" id="3.40.50.200">
    <property type="entry name" value="Peptidase S8/S53 domain"/>
    <property type="match status" value="1"/>
</dbReference>
<dbReference type="Pfam" id="PF00082">
    <property type="entry name" value="Peptidase_S8"/>
    <property type="match status" value="1"/>
</dbReference>
<keyword evidence="7" id="KW-0812">Transmembrane</keyword>
<evidence type="ECO:0000256" key="6">
    <source>
        <dbReference type="SAM" id="MobiDB-lite"/>
    </source>
</evidence>
<dbReference type="SUPFAM" id="SSF52743">
    <property type="entry name" value="Subtilisin-like"/>
    <property type="match status" value="1"/>
</dbReference>
<accession>A0AA41U437</accession>
<evidence type="ECO:0000313" key="10">
    <source>
        <dbReference type="EMBL" id="MCF2528674.1"/>
    </source>
</evidence>
<dbReference type="InterPro" id="IPR000209">
    <property type="entry name" value="Peptidase_S8/S53_dom"/>
</dbReference>
<dbReference type="InterPro" id="IPR023827">
    <property type="entry name" value="Peptidase_S8_Asp-AS"/>
</dbReference>
<dbReference type="PANTHER" id="PTHR43806:SF11">
    <property type="entry name" value="CEREVISIN-RELATED"/>
    <property type="match status" value="1"/>
</dbReference>
<feature type="transmembrane region" description="Helical" evidence="7">
    <location>
        <begin position="387"/>
        <end position="408"/>
    </location>
</feature>
<feature type="chain" id="PRO_5041256911" evidence="8">
    <location>
        <begin position="29"/>
        <end position="439"/>
    </location>
</feature>
<keyword evidence="4 5" id="KW-0720">Serine protease</keyword>
<feature type="active site" description="Charge relay system" evidence="5">
    <location>
        <position position="94"/>
    </location>
</feature>
<evidence type="ECO:0000256" key="4">
    <source>
        <dbReference type="ARBA" id="ARBA00022825"/>
    </source>
</evidence>
<feature type="compositionally biased region" description="Low complexity" evidence="6">
    <location>
        <begin position="356"/>
        <end position="382"/>
    </location>
</feature>
<dbReference type="EMBL" id="JAKFHA010000007">
    <property type="protein sequence ID" value="MCF2528674.1"/>
    <property type="molecule type" value="Genomic_DNA"/>
</dbReference>
<dbReference type="PRINTS" id="PR00723">
    <property type="entry name" value="SUBTILISIN"/>
</dbReference>
<dbReference type="GO" id="GO:0004252">
    <property type="term" value="F:serine-type endopeptidase activity"/>
    <property type="evidence" value="ECO:0007669"/>
    <property type="project" value="UniProtKB-UniRule"/>
</dbReference>
<keyword evidence="2 5" id="KW-0645">Protease</keyword>
<evidence type="ECO:0000256" key="3">
    <source>
        <dbReference type="ARBA" id="ARBA00022801"/>
    </source>
</evidence>
<dbReference type="GO" id="GO:0006508">
    <property type="term" value="P:proteolysis"/>
    <property type="evidence" value="ECO:0007669"/>
    <property type="project" value="UniProtKB-KW"/>
</dbReference>
<dbReference type="InterPro" id="IPR036852">
    <property type="entry name" value="Peptidase_S8/S53_dom_sf"/>
</dbReference>
<feature type="region of interest" description="Disordered" evidence="6">
    <location>
        <begin position="311"/>
        <end position="382"/>
    </location>
</feature>
<dbReference type="AlphaFoldDB" id="A0AA41U437"/>
<dbReference type="InterPro" id="IPR015500">
    <property type="entry name" value="Peptidase_S8_subtilisin-rel"/>
</dbReference>
<feature type="active site" description="Charge relay system" evidence="5">
    <location>
        <position position="67"/>
    </location>
</feature>
<organism evidence="10 11">
    <name type="scientific">Yinghuangia soli</name>
    <dbReference type="NCBI Taxonomy" id="2908204"/>
    <lineage>
        <taxon>Bacteria</taxon>
        <taxon>Bacillati</taxon>
        <taxon>Actinomycetota</taxon>
        <taxon>Actinomycetes</taxon>
        <taxon>Kitasatosporales</taxon>
        <taxon>Streptomycetaceae</taxon>
        <taxon>Yinghuangia</taxon>
    </lineage>
</organism>
<feature type="compositionally biased region" description="Pro residues" evidence="6">
    <location>
        <begin position="418"/>
        <end position="439"/>
    </location>
</feature>
<keyword evidence="11" id="KW-1185">Reference proteome</keyword>
<comment type="caution">
    <text evidence="10">The sequence shown here is derived from an EMBL/GenBank/DDBJ whole genome shotgun (WGS) entry which is preliminary data.</text>
</comment>
<sequence>MTTRTSRPRRMLVSALAAVSVFAGMGYAAPAAHAESIRAQQWYLDSWNIEEVWKVSQGAGISVAVVDSGVDATHPDLAGQIAGAPLGDGDALSHGTKMASAIVGTGKAGGGQGTYGVAPQAKVISMRVKGVTAEGLFNAFDVADAIKAAADSDARIINLSLARTTVVQAEQDAVAYAISKGKLVVAGGGNAEKNGTGTVYPAAYPGVLGVAAVDRNGTAWSGGNQGNWISLAAPGVDIPGACTEASKYCMGTGSSDATAITSGVAALLWSQHPDWTANQVIKRLIDNTSTAPGEQVPNDSVGYGIVSPRRALQSTAPPGPADVNPLVGVRGVQPSARPSTPATKAPSASTGSPGETTAPAPQNTAAAPASPPADSASGSDSSGPGTVFAVVGAVVGGILLLLVLAYFYMRSQRTVAQGPPPPPAAPPIHPPQPPPGRGY</sequence>
<protein>
    <submittedName>
        <fullName evidence="10">S8 family serine peptidase</fullName>
    </submittedName>
</protein>
<reference evidence="10" key="1">
    <citation type="submission" date="2022-01" db="EMBL/GenBank/DDBJ databases">
        <title>Genome-Based Taxonomic Classification of the Phylum Actinobacteria.</title>
        <authorList>
            <person name="Gao Y."/>
        </authorList>
    </citation>
    <scope>NUCLEOTIDE SEQUENCE</scope>
    <source>
        <strain evidence="10">KLBMP 8922</strain>
    </source>
</reference>
<evidence type="ECO:0000256" key="2">
    <source>
        <dbReference type="ARBA" id="ARBA00022670"/>
    </source>
</evidence>
<evidence type="ECO:0000256" key="1">
    <source>
        <dbReference type="ARBA" id="ARBA00011073"/>
    </source>
</evidence>
<keyword evidence="7" id="KW-1133">Transmembrane helix</keyword>
<dbReference type="PANTHER" id="PTHR43806">
    <property type="entry name" value="PEPTIDASE S8"/>
    <property type="match status" value="1"/>
</dbReference>
<name>A0AA41U437_9ACTN</name>
<evidence type="ECO:0000256" key="7">
    <source>
        <dbReference type="SAM" id="Phobius"/>
    </source>
</evidence>
<dbReference type="InterPro" id="IPR050131">
    <property type="entry name" value="Peptidase_S8_subtilisin-like"/>
</dbReference>
<keyword evidence="7" id="KW-0472">Membrane</keyword>
<comment type="similarity">
    <text evidence="1 5">Belongs to the peptidase S8 family.</text>
</comment>
<gene>
    <name evidence="10" type="ORF">LZ495_15815</name>
</gene>
<evidence type="ECO:0000313" key="11">
    <source>
        <dbReference type="Proteomes" id="UP001165378"/>
    </source>
</evidence>
<evidence type="ECO:0000256" key="5">
    <source>
        <dbReference type="PROSITE-ProRule" id="PRU01240"/>
    </source>
</evidence>
<feature type="compositionally biased region" description="Polar residues" evidence="6">
    <location>
        <begin position="336"/>
        <end position="355"/>
    </location>
</feature>